<keyword evidence="3" id="KW-0808">Transferase</keyword>
<dbReference type="GO" id="GO:0016740">
    <property type="term" value="F:transferase activity"/>
    <property type="evidence" value="ECO:0007669"/>
    <property type="project" value="UniProtKB-KW"/>
</dbReference>
<dbReference type="InterPro" id="IPR005490">
    <property type="entry name" value="LD_TPept_cat_dom"/>
</dbReference>
<feature type="domain" description="L,D-TPase catalytic" evidence="9">
    <location>
        <begin position="47"/>
        <end position="186"/>
    </location>
</feature>
<protein>
    <recommendedName>
        <fullName evidence="9">L,D-TPase catalytic domain-containing protein</fullName>
    </recommendedName>
</protein>
<dbReference type="AlphaFoldDB" id="A0A7W7YE21"/>
<dbReference type="GO" id="GO:0071972">
    <property type="term" value="F:peptidoglycan L,D-transpeptidase activity"/>
    <property type="evidence" value="ECO:0007669"/>
    <property type="project" value="TreeGrafter"/>
</dbReference>
<organism evidence="10 11">
    <name type="scientific">Prosthecobacter vanneervenii</name>
    <dbReference type="NCBI Taxonomy" id="48466"/>
    <lineage>
        <taxon>Bacteria</taxon>
        <taxon>Pseudomonadati</taxon>
        <taxon>Verrucomicrobiota</taxon>
        <taxon>Verrucomicrobiia</taxon>
        <taxon>Verrucomicrobiales</taxon>
        <taxon>Verrucomicrobiaceae</taxon>
        <taxon>Prosthecobacter</taxon>
    </lineage>
</organism>
<dbReference type="InterPro" id="IPR038063">
    <property type="entry name" value="Transpep_catalytic_dom"/>
</dbReference>
<dbReference type="InterPro" id="IPR050979">
    <property type="entry name" value="LD-transpeptidase"/>
</dbReference>
<feature type="compositionally biased region" description="Low complexity" evidence="8">
    <location>
        <begin position="219"/>
        <end position="231"/>
    </location>
</feature>
<dbReference type="PANTHER" id="PTHR30582">
    <property type="entry name" value="L,D-TRANSPEPTIDASE"/>
    <property type="match status" value="1"/>
</dbReference>
<dbReference type="Pfam" id="PF03734">
    <property type="entry name" value="YkuD"/>
    <property type="match status" value="1"/>
</dbReference>
<dbReference type="PANTHER" id="PTHR30582:SF2">
    <property type="entry name" value="L,D-TRANSPEPTIDASE YCIB-RELATED"/>
    <property type="match status" value="1"/>
</dbReference>
<dbReference type="GO" id="GO:0018104">
    <property type="term" value="P:peptidoglycan-protein cross-linking"/>
    <property type="evidence" value="ECO:0007669"/>
    <property type="project" value="TreeGrafter"/>
</dbReference>
<evidence type="ECO:0000256" key="3">
    <source>
        <dbReference type="ARBA" id="ARBA00022679"/>
    </source>
</evidence>
<reference evidence="10 11" key="1">
    <citation type="submission" date="2020-08" db="EMBL/GenBank/DDBJ databases">
        <title>Genomic Encyclopedia of Type Strains, Phase IV (KMG-IV): sequencing the most valuable type-strain genomes for metagenomic binning, comparative biology and taxonomic classification.</title>
        <authorList>
            <person name="Goeker M."/>
        </authorList>
    </citation>
    <scope>NUCLEOTIDE SEQUENCE [LARGE SCALE GENOMIC DNA]</scope>
    <source>
        <strain evidence="10 11">DSM 12252</strain>
    </source>
</reference>
<dbReference type="UniPathway" id="UPA00219"/>
<sequence>MRAGLLLGMALLAACQSSRKPPPPPPAPIKEVWKYPGEWKGGNKPITRMVINVDVQRAMLYSGKQEVGWTYFASGIPSFPTPTGEFKILEKVKDKVSNLYGKGFDKDGKVVNSDFKQGRDLLPEGGHFEPAKMTYFMRLTGDGVGMHIGPIPRPGRRASHGCIRLPSKMAPILFEHTAVGTPVTITGNGPDYQTYLKQSAEKAKANAEKLAAAKKKAAEAAAAATAATTLAPDDPNGPKGAVTTPPLGAPPGTPAVEVKPAEPVNPPPANN</sequence>
<evidence type="ECO:0000256" key="4">
    <source>
        <dbReference type="ARBA" id="ARBA00022960"/>
    </source>
</evidence>
<evidence type="ECO:0000256" key="6">
    <source>
        <dbReference type="ARBA" id="ARBA00023316"/>
    </source>
</evidence>
<dbReference type="PROSITE" id="PS51257">
    <property type="entry name" value="PROKAR_LIPOPROTEIN"/>
    <property type="match status" value="1"/>
</dbReference>
<feature type="active site" description="Proton donor/acceptor" evidence="7">
    <location>
        <position position="147"/>
    </location>
</feature>
<evidence type="ECO:0000256" key="5">
    <source>
        <dbReference type="ARBA" id="ARBA00022984"/>
    </source>
</evidence>
<evidence type="ECO:0000256" key="1">
    <source>
        <dbReference type="ARBA" id="ARBA00004752"/>
    </source>
</evidence>
<dbReference type="PROSITE" id="PS52029">
    <property type="entry name" value="LD_TPASE"/>
    <property type="match status" value="1"/>
</dbReference>
<keyword evidence="6 7" id="KW-0961">Cell wall biogenesis/degradation</keyword>
<comment type="similarity">
    <text evidence="2">Belongs to the YkuD family.</text>
</comment>
<keyword evidence="5 7" id="KW-0573">Peptidoglycan synthesis</keyword>
<dbReference type="GO" id="GO:0008360">
    <property type="term" value="P:regulation of cell shape"/>
    <property type="evidence" value="ECO:0007669"/>
    <property type="project" value="UniProtKB-UniRule"/>
</dbReference>
<feature type="region of interest" description="Disordered" evidence="8">
    <location>
        <begin position="216"/>
        <end position="271"/>
    </location>
</feature>
<evidence type="ECO:0000256" key="7">
    <source>
        <dbReference type="PROSITE-ProRule" id="PRU01373"/>
    </source>
</evidence>
<evidence type="ECO:0000259" key="9">
    <source>
        <dbReference type="PROSITE" id="PS52029"/>
    </source>
</evidence>
<keyword evidence="11" id="KW-1185">Reference proteome</keyword>
<dbReference type="GO" id="GO:0071555">
    <property type="term" value="P:cell wall organization"/>
    <property type="evidence" value="ECO:0007669"/>
    <property type="project" value="UniProtKB-UniRule"/>
</dbReference>
<dbReference type="EMBL" id="JACHIG010000008">
    <property type="protein sequence ID" value="MBB5034170.1"/>
    <property type="molecule type" value="Genomic_DNA"/>
</dbReference>
<keyword evidence="4 7" id="KW-0133">Cell shape</keyword>
<dbReference type="GO" id="GO:0005576">
    <property type="term" value="C:extracellular region"/>
    <property type="evidence" value="ECO:0007669"/>
    <property type="project" value="TreeGrafter"/>
</dbReference>
<gene>
    <name evidence="10" type="ORF">HNQ65_003761</name>
</gene>
<evidence type="ECO:0000256" key="8">
    <source>
        <dbReference type="SAM" id="MobiDB-lite"/>
    </source>
</evidence>
<evidence type="ECO:0000313" key="10">
    <source>
        <dbReference type="EMBL" id="MBB5034170.1"/>
    </source>
</evidence>
<dbReference type="Gene3D" id="2.40.440.10">
    <property type="entry name" value="L,D-transpeptidase catalytic domain-like"/>
    <property type="match status" value="1"/>
</dbReference>
<dbReference type="RefSeq" id="WP_184341705.1">
    <property type="nucleotide sequence ID" value="NZ_JACHIG010000008.1"/>
</dbReference>
<comment type="pathway">
    <text evidence="1 7">Cell wall biogenesis; peptidoglycan biosynthesis.</text>
</comment>
<comment type="caution">
    <text evidence="10">The sequence shown here is derived from an EMBL/GenBank/DDBJ whole genome shotgun (WGS) entry which is preliminary data.</text>
</comment>
<feature type="active site" description="Nucleophile" evidence="7">
    <location>
        <position position="162"/>
    </location>
</feature>
<name>A0A7W7YE21_9BACT</name>
<dbReference type="Proteomes" id="UP000590740">
    <property type="component" value="Unassembled WGS sequence"/>
</dbReference>
<accession>A0A7W7YE21</accession>
<evidence type="ECO:0000256" key="2">
    <source>
        <dbReference type="ARBA" id="ARBA00005992"/>
    </source>
</evidence>
<dbReference type="SUPFAM" id="SSF141523">
    <property type="entry name" value="L,D-transpeptidase catalytic domain-like"/>
    <property type="match status" value="1"/>
</dbReference>
<dbReference type="CDD" id="cd16913">
    <property type="entry name" value="YkuD_like"/>
    <property type="match status" value="1"/>
</dbReference>
<proteinExistence type="inferred from homology"/>
<evidence type="ECO:0000313" key="11">
    <source>
        <dbReference type="Proteomes" id="UP000590740"/>
    </source>
</evidence>